<proteinExistence type="predicted"/>
<feature type="transmembrane region" description="Helical" evidence="2">
    <location>
        <begin position="6"/>
        <end position="27"/>
    </location>
</feature>
<protein>
    <submittedName>
        <fullName evidence="3">Uncharacterized protein</fullName>
    </submittedName>
</protein>
<evidence type="ECO:0000313" key="4">
    <source>
        <dbReference type="Proteomes" id="UP001148125"/>
    </source>
</evidence>
<gene>
    <name evidence="3" type="ORF">N7Z68_18880</name>
</gene>
<keyword evidence="2" id="KW-1133">Transmembrane helix</keyword>
<dbReference type="RefSeq" id="WP_275120033.1">
    <property type="nucleotide sequence ID" value="NZ_JAOTPO010000016.1"/>
</dbReference>
<name>A0ABT5VJ02_9BACI</name>
<evidence type="ECO:0000313" key="3">
    <source>
        <dbReference type="EMBL" id="MDE5415430.1"/>
    </source>
</evidence>
<keyword evidence="4" id="KW-1185">Reference proteome</keyword>
<comment type="caution">
    <text evidence="3">The sequence shown here is derived from an EMBL/GenBank/DDBJ whole genome shotgun (WGS) entry which is preliminary data.</text>
</comment>
<keyword evidence="2" id="KW-0812">Transmembrane</keyword>
<feature type="region of interest" description="Disordered" evidence="1">
    <location>
        <begin position="45"/>
        <end position="73"/>
    </location>
</feature>
<organism evidence="3 4">
    <name type="scientific">Alkalihalobacterium chitinilyticum</name>
    <dbReference type="NCBI Taxonomy" id="2980103"/>
    <lineage>
        <taxon>Bacteria</taxon>
        <taxon>Bacillati</taxon>
        <taxon>Bacillota</taxon>
        <taxon>Bacilli</taxon>
        <taxon>Bacillales</taxon>
        <taxon>Bacillaceae</taxon>
        <taxon>Alkalihalobacterium</taxon>
    </lineage>
</organism>
<reference evidence="3" key="1">
    <citation type="submission" date="2024-05" db="EMBL/GenBank/DDBJ databases">
        <title>Alkalihalobacillus sp. strain MEB203 novel alkaliphilic bacterium from Lonar Lake, India.</title>
        <authorList>
            <person name="Joshi A."/>
            <person name="Thite S."/>
            <person name="Mengade P."/>
        </authorList>
    </citation>
    <scope>NUCLEOTIDE SEQUENCE</scope>
    <source>
        <strain evidence="3">MEB 203</strain>
    </source>
</reference>
<dbReference type="Proteomes" id="UP001148125">
    <property type="component" value="Unassembled WGS sequence"/>
</dbReference>
<keyword evidence="2" id="KW-0472">Membrane</keyword>
<sequence>MSRKTFGYGGIAVVLLIIIGALTGLTFHQNNDKTAGVSEKQIEAASVDEAGEEVKNEEGATSGEEVTNEESQQIAHEAEMVQLRQVVADSHSTLNVAVGWQGHRNFSWAERTKDLNNLVNTKRPLLEGISDNDIEQDILNVVACIEKAITEQDVEGILLAHRIMHDLDYYLNGNEADGILYHVTHYGTDQNVQELYLYIH</sequence>
<dbReference type="EMBL" id="JAOTPO010000016">
    <property type="protein sequence ID" value="MDE5415430.1"/>
    <property type="molecule type" value="Genomic_DNA"/>
</dbReference>
<evidence type="ECO:0000256" key="1">
    <source>
        <dbReference type="SAM" id="MobiDB-lite"/>
    </source>
</evidence>
<evidence type="ECO:0000256" key="2">
    <source>
        <dbReference type="SAM" id="Phobius"/>
    </source>
</evidence>
<accession>A0ABT5VJ02</accession>